<dbReference type="InterPro" id="IPR004556">
    <property type="entry name" value="HemK-like"/>
</dbReference>
<dbReference type="Gene3D" id="1.10.8.10">
    <property type="entry name" value="DNA helicase RuvA subunit, C-terminal domain"/>
    <property type="match status" value="1"/>
</dbReference>
<evidence type="ECO:0000256" key="3">
    <source>
        <dbReference type="ARBA" id="ARBA00022691"/>
    </source>
</evidence>
<feature type="binding site" evidence="5">
    <location>
        <begin position="109"/>
        <end position="113"/>
    </location>
    <ligand>
        <name>S-adenosyl-L-methionine</name>
        <dbReference type="ChEBI" id="CHEBI:59789"/>
    </ligand>
</feature>
<dbReference type="InterPro" id="IPR002052">
    <property type="entry name" value="DNA_methylase_N6_adenine_CS"/>
</dbReference>
<dbReference type="SUPFAM" id="SSF53335">
    <property type="entry name" value="S-adenosyl-L-methionine-dependent methyltransferases"/>
    <property type="match status" value="1"/>
</dbReference>
<comment type="function">
    <text evidence="5">Methylates the class 1 translation termination release factors RF1/PrfA and RF2/PrfB on the glutamine residue of the universally conserved GGQ motif.</text>
</comment>
<dbReference type="Gene3D" id="3.40.50.150">
    <property type="entry name" value="Vaccinia Virus protein VP39"/>
    <property type="match status" value="1"/>
</dbReference>
<organism evidence="8 9">
    <name type="scientific">Candidatus Pseudothioglobus singularis PS1</name>
    <dbReference type="NCBI Taxonomy" id="1125411"/>
    <lineage>
        <taxon>Bacteria</taxon>
        <taxon>Pseudomonadati</taxon>
        <taxon>Pseudomonadota</taxon>
        <taxon>Gammaproteobacteria</taxon>
        <taxon>Candidatus Pseudothioglobaceae</taxon>
        <taxon>Candidatus Pseudothioglobus</taxon>
    </lineage>
</organism>
<dbReference type="GO" id="GO:0032259">
    <property type="term" value="P:methylation"/>
    <property type="evidence" value="ECO:0007669"/>
    <property type="project" value="UniProtKB-KW"/>
</dbReference>
<feature type="binding site" evidence="5">
    <location>
        <position position="132"/>
    </location>
    <ligand>
        <name>S-adenosyl-L-methionine</name>
        <dbReference type="ChEBI" id="CHEBI:59789"/>
    </ligand>
</feature>
<dbReference type="NCBIfam" id="TIGR03534">
    <property type="entry name" value="RF_mod_PrmC"/>
    <property type="match status" value="1"/>
</dbReference>
<dbReference type="PANTHER" id="PTHR18895">
    <property type="entry name" value="HEMK METHYLTRANSFERASE"/>
    <property type="match status" value="1"/>
</dbReference>
<dbReference type="Pfam" id="PF05175">
    <property type="entry name" value="MTS"/>
    <property type="match status" value="1"/>
</dbReference>
<comment type="catalytic activity">
    <reaction evidence="4 5">
        <text>L-glutaminyl-[peptide chain release factor] + S-adenosyl-L-methionine = N(5)-methyl-L-glutaminyl-[peptide chain release factor] + S-adenosyl-L-homocysteine + H(+)</text>
        <dbReference type="Rhea" id="RHEA:42896"/>
        <dbReference type="Rhea" id="RHEA-COMP:10271"/>
        <dbReference type="Rhea" id="RHEA-COMP:10272"/>
        <dbReference type="ChEBI" id="CHEBI:15378"/>
        <dbReference type="ChEBI" id="CHEBI:30011"/>
        <dbReference type="ChEBI" id="CHEBI:57856"/>
        <dbReference type="ChEBI" id="CHEBI:59789"/>
        <dbReference type="ChEBI" id="CHEBI:61891"/>
        <dbReference type="EC" id="2.1.1.297"/>
    </reaction>
</comment>
<keyword evidence="1 5" id="KW-0489">Methyltransferase</keyword>
<dbReference type="PANTHER" id="PTHR18895:SF74">
    <property type="entry name" value="MTRF1L RELEASE FACTOR GLUTAMINE METHYLTRANSFERASE"/>
    <property type="match status" value="1"/>
</dbReference>
<evidence type="ECO:0000259" key="7">
    <source>
        <dbReference type="Pfam" id="PF17827"/>
    </source>
</evidence>
<keyword evidence="3 5" id="KW-0949">S-adenosyl-L-methionine</keyword>
<evidence type="ECO:0000259" key="6">
    <source>
        <dbReference type="Pfam" id="PF05175"/>
    </source>
</evidence>
<evidence type="ECO:0000313" key="8">
    <source>
        <dbReference type="EMBL" id="ALE01548.1"/>
    </source>
</evidence>
<protein>
    <recommendedName>
        <fullName evidence="5">Release factor glutamine methyltransferase</fullName>
        <shortName evidence="5">RF MTase</shortName>
        <ecNumber evidence="5">2.1.1.297</ecNumber>
    </recommendedName>
    <alternativeName>
        <fullName evidence="5">N5-glutamine methyltransferase PrmC</fullName>
    </alternativeName>
    <alternativeName>
        <fullName evidence="5">Protein-(glutamine-N5) MTase PrmC</fullName>
    </alternativeName>
    <alternativeName>
        <fullName evidence="5">Protein-glutamine N-methyltransferase PrmC</fullName>
    </alternativeName>
</protein>
<sequence length="261" mass="29623">MKSIKDFLRNDVEDISKLLCLALNKTQEQLYANLDYQLVDTELSVLLGYIDQRKKGKPFAYIKGSQGFYDLDFIVSPATLIPRPETELLIDITLNLLDKNKNLNVLDLGTGSGVIAITISEKRPKWKLSATDLSLDALNIARLNSTKNIDFYCGSWFDPVPPETFDLIVSNPPYINEHDPHLQDLRYEPIEALVSGDDGLNDIREIINKSTLFLNSGGYLLLEHGYDQKDRIVKLLEESYTSIKTFKDLNKVDRAILAKLR</sequence>
<dbReference type="GO" id="GO:0003676">
    <property type="term" value="F:nucleic acid binding"/>
    <property type="evidence" value="ECO:0007669"/>
    <property type="project" value="InterPro"/>
</dbReference>
<feature type="binding site" evidence="5">
    <location>
        <begin position="171"/>
        <end position="174"/>
    </location>
    <ligand>
        <name>substrate</name>
    </ligand>
</feature>
<dbReference type="InterPro" id="IPR040758">
    <property type="entry name" value="PrmC_N"/>
</dbReference>
<feature type="binding site" evidence="5">
    <location>
        <position position="171"/>
    </location>
    <ligand>
        <name>S-adenosyl-L-methionine</name>
        <dbReference type="ChEBI" id="CHEBI:59789"/>
    </ligand>
</feature>
<feature type="domain" description="Release factor glutamine methyltransferase N-terminal" evidence="7">
    <location>
        <begin position="12"/>
        <end position="64"/>
    </location>
</feature>
<dbReference type="InterPro" id="IPR007848">
    <property type="entry name" value="Small_mtfrase_dom"/>
</dbReference>
<keyword evidence="9" id="KW-1185">Reference proteome</keyword>
<gene>
    <name evidence="5" type="primary">prmC</name>
    <name evidence="8" type="ORF">W908_02380</name>
</gene>
<dbReference type="NCBIfam" id="TIGR00536">
    <property type="entry name" value="hemK_fam"/>
    <property type="match status" value="1"/>
</dbReference>
<dbReference type="AlphaFoldDB" id="A0A0M5KTM6"/>
<proteinExistence type="inferred from homology"/>
<evidence type="ECO:0000256" key="2">
    <source>
        <dbReference type="ARBA" id="ARBA00022679"/>
    </source>
</evidence>
<accession>A0A0M5KTM6</accession>
<evidence type="ECO:0000256" key="4">
    <source>
        <dbReference type="ARBA" id="ARBA00048391"/>
    </source>
</evidence>
<reference evidence="8 9" key="1">
    <citation type="journal article" date="2015" name="Genome Announc.">
        <title>Genome Sequence of 'Candidatus Thioglobus singularis' Strain PS1, a Mixotroph from the SUP05 Clade of Marine Gammaproteobacteria.</title>
        <authorList>
            <person name="Marshall K.T."/>
            <person name="Morris R.M."/>
        </authorList>
    </citation>
    <scope>NUCLEOTIDE SEQUENCE [LARGE SCALE GENOMIC DNA]</scope>
    <source>
        <strain evidence="8 9">PS1</strain>
    </source>
</reference>
<dbReference type="KEGG" id="tsn:W908_02380"/>
<dbReference type="RefSeq" id="WP_053819759.1">
    <property type="nucleotide sequence ID" value="NZ_CP006911.1"/>
</dbReference>
<dbReference type="GO" id="GO:0102559">
    <property type="term" value="F:peptide chain release factor N(5)-glutamine methyltransferase activity"/>
    <property type="evidence" value="ECO:0007669"/>
    <property type="project" value="UniProtKB-EC"/>
</dbReference>
<dbReference type="InterPro" id="IPR019874">
    <property type="entry name" value="RF_methyltr_PrmC"/>
</dbReference>
<feature type="binding site" evidence="5">
    <location>
        <position position="156"/>
    </location>
    <ligand>
        <name>S-adenosyl-L-methionine</name>
        <dbReference type="ChEBI" id="CHEBI:59789"/>
    </ligand>
</feature>
<evidence type="ECO:0000256" key="1">
    <source>
        <dbReference type="ARBA" id="ARBA00022603"/>
    </source>
</evidence>
<comment type="similarity">
    <text evidence="5">Belongs to the protein N5-glutamine methyltransferase family. PrmC subfamily.</text>
</comment>
<dbReference type="STRING" id="1125411.W908_02380"/>
<dbReference type="InterPro" id="IPR050320">
    <property type="entry name" value="N5-glutamine_MTase"/>
</dbReference>
<dbReference type="EC" id="2.1.1.297" evidence="5"/>
<dbReference type="Pfam" id="PF17827">
    <property type="entry name" value="PrmC_N"/>
    <property type="match status" value="1"/>
</dbReference>
<dbReference type="InterPro" id="IPR029063">
    <property type="entry name" value="SAM-dependent_MTases_sf"/>
</dbReference>
<name>A0A0M5KTM6_9GAMM</name>
<dbReference type="Proteomes" id="UP000068905">
    <property type="component" value="Chromosome"/>
</dbReference>
<evidence type="ECO:0000256" key="5">
    <source>
        <dbReference type="HAMAP-Rule" id="MF_02126"/>
    </source>
</evidence>
<dbReference type="PROSITE" id="PS00092">
    <property type="entry name" value="N6_MTASE"/>
    <property type="match status" value="1"/>
</dbReference>
<dbReference type="HAMAP" id="MF_02126">
    <property type="entry name" value="RF_methyltr_PrmC"/>
    <property type="match status" value="1"/>
</dbReference>
<keyword evidence="2 5" id="KW-0808">Transferase</keyword>
<dbReference type="CDD" id="cd02440">
    <property type="entry name" value="AdoMet_MTases"/>
    <property type="match status" value="1"/>
</dbReference>
<dbReference type="OrthoDB" id="9800643at2"/>
<dbReference type="EMBL" id="CP006911">
    <property type="protein sequence ID" value="ALE01548.1"/>
    <property type="molecule type" value="Genomic_DNA"/>
</dbReference>
<dbReference type="PATRIC" id="fig|1125411.7.peg.467"/>
<evidence type="ECO:0000313" key="9">
    <source>
        <dbReference type="Proteomes" id="UP000068905"/>
    </source>
</evidence>
<feature type="domain" description="Methyltransferase small" evidence="6">
    <location>
        <begin position="94"/>
        <end position="179"/>
    </location>
</feature>